<keyword evidence="1" id="KW-0812">Transmembrane</keyword>
<evidence type="ECO:0000313" key="2">
    <source>
        <dbReference type="EMBL" id="PBK03147.1"/>
    </source>
</evidence>
<reference evidence="2 3" key="1">
    <citation type="submission" date="2017-09" db="EMBL/GenBank/DDBJ databases">
        <title>Pseudomonas abyssi sp. nov. isolated from Abyssopelagic Water.</title>
        <authorList>
            <person name="Wei Y."/>
        </authorList>
    </citation>
    <scope>NUCLEOTIDE SEQUENCE [LARGE SCALE GENOMIC DNA]</scope>
    <source>
        <strain evidence="2 3">MT5</strain>
    </source>
</reference>
<dbReference type="EMBL" id="NTMR01000024">
    <property type="protein sequence ID" value="PBK03147.1"/>
    <property type="molecule type" value="Genomic_DNA"/>
</dbReference>
<accession>A0A2A3MEJ6</accession>
<feature type="transmembrane region" description="Helical" evidence="1">
    <location>
        <begin position="20"/>
        <end position="43"/>
    </location>
</feature>
<keyword evidence="3" id="KW-1185">Reference proteome</keyword>
<dbReference type="Proteomes" id="UP000242313">
    <property type="component" value="Unassembled WGS sequence"/>
</dbReference>
<feature type="transmembrane region" description="Helical" evidence="1">
    <location>
        <begin position="55"/>
        <end position="75"/>
    </location>
</feature>
<organism evidence="2 3">
    <name type="scientific">Pseudomonas abyssi</name>
    <dbReference type="NCBI Taxonomy" id="170540"/>
    <lineage>
        <taxon>Bacteria</taxon>
        <taxon>Pseudomonadati</taxon>
        <taxon>Pseudomonadota</taxon>
        <taxon>Gammaproteobacteria</taxon>
        <taxon>Pseudomonadales</taxon>
        <taxon>Pseudomonadaceae</taxon>
        <taxon>Pseudomonas</taxon>
    </lineage>
</organism>
<proteinExistence type="predicted"/>
<keyword evidence="1" id="KW-0472">Membrane</keyword>
<feature type="transmembrane region" description="Helical" evidence="1">
    <location>
        <begin position="87"/>
        <end position="106"/>
    </location>
</feature>
<keyword evidence="1" id="KW-1133">Transmembrane helix</keyword>
<name>A0A2A3MEJ6_9PSED</name>
<evidence type="ECO:0000313" key="3">
    <source>
        <dbReference type="Proteomes" id="UP000242313"/>
    </source>
</evidence>
<protein>
    <submittedName>
        <fullName evidence="2">Uncharacterized protein</fullName>
    </submittedName>
</protein>
<evidence type="ECO:0000256" key="1">
    <source>
        <dbReference type="SAM" id="Phobius"/>
    </source>
</evidence>
<sequence>MPKNLTEAKDKLLSTEYPRWRNFLSCAILVLVVTGAVSAWWYVYYTTPDTECHKGFLYFSVIWLAVQWVVIGYLYRYQNIPAFARDAIKLQILLGNIWFGLFLFSLQPCAQ</sequence>
<gene>
    <name evidence="2" type="ORF">CNQ84_16615</name>
</gene>
<dbReference type="AlphaFoldDB" id="A0A2A3MEJ6"/>
<comment type="caution">
    <text evidence="2">The sequence shown here is derived from an EMBL/GenBank/DDBJ whole genome shotgun (WGS) entry which is preliminary data.</text>
</comment>